<protein>
    <submittedName>
        <fullName evidence="1">Oidioi.mRNA.OKI2018_I69.XSR.g13698.t1.cds</fullName>
    </submittedName>
</protein>
<proteinExistence type="predicted"/>
<reference evidence="1 2" key="1">
    <citation type="submission" date="2021-04" db="EMBL/GenBank/DDBJ databases">
        <authorList>
            <person name="Bliznina A."/>
        </authorList>
    </citation>
    <scope>NUCLEOTIDE SEQUENCE [LARGE SCALE GENOMIC DNA]</scope>
</reference>
<dbReference type="Proteomes" id="UP001158576">
    <property type="component" value="Chromosome XSR"/>
</dbReference>
<gene>
    <name evidence="1" type="ORF">OKIOD_LOCUS5256</name>
</gene>
<dbReference type="EMBL" id="OU015569">
    <property type="protein sequence ID" value="CAG5094600.1"/>
    <property type="molecule type" value="Genomic_DNA"/>
</dbReference>
<evidence type="ECO:0000313" key="2">
    <source>
        <dbReference type="Proteomes" id="UP001158576"/>
    </source>
</evidence>
<accession>A0ABN7SDT0</accession>
<sequence>MRLLPLGLVAAQSEYYFQHWCGAYYLPMLDDANCAKTFPSDLTRGECPVPVLTSVPSGYVADTALDRIQVDTSRLSHVTGADVCIVMTKRVNINGKVRPYNKYFCNSSAAANTAYETWSSSKVFAAANAGSNMRKGSPTCSSGRFGLDAKVWGKNGYTQLADLVTAVVAYDETAGYSSNGLSAYFHDIGGRDSMNSLVKSPWLGQSQNSLGGNYGESVPYDLGLTFIDEYGEACVVSRDNPSQVYPNSLTLLAQSELLRRLVQHNIVDEGVQWPNLEARDLEQILYGADETGLFGSQQWGGMTADTAIYLQNSLNMPEVERLSGGSWRIYSKLGAGYSSSRRVGEIITLAYGCFPDLLNDRENFEFTVAVRGSVANDSFLFNAEQRVKDAMDRTIQAVWEGRLN</sequence>
<keyword evidence="2" id="KW-1185">Reference proteome</keyword>
<name>A0ABN7SDT0_OIKDI</name>
<evidence type="ECO:0000313" key="1">
    <source>
        <dbReference type="EMBL" id="CAG5094600.1"/>
    </source>
</evidence>
<organism evidence="1 2">
    <name type="scientific">Oikopleura dioica</name>
    <name type="common">Tunicate</name>
    <dbReference type="NCBI Taxonomy" id="34765"/>
    <lineage>
        <taxon>Eukaryota</taxon>
        <taxon>Metazoa</taxon>
        <taxon>Chordata</taxon>
        <taxon>Tunicata</taxon>
        <taxon>Appendicularia</taxon>
        <taxon>Copelata</taxon>
        <taxon>Oikopleuridae</taxon>
        <taxon>Oikopleura</taxon>
    </lineage>
</organism>